<evidence type="ECO:0000313" key="2">
    <source>
        <dbReference type="EMBL" id="RZU65577.1"/>
    </source>
</evidence>
<accession>A0A4Q8ALY7</accession>
<comment type="caution">
    <text evidence="2">The sequence shown here is derived from an EMBL/GenBank/DDBJ whole genome shotgun (WGS) entry which is preliminary data.</text>
</comment>
<proteinExistence type="predicted"/>
<dbReference type="GO" id="GO:0051920">
    <property type="term" value="F:peroxiredoxin activity"/>
    <property type="evidence" value="ECO:0007669"/>
    <property type="project" value="InterPro"/>
</dbReference>
<dbReference type="InterPro" id="IPR029032">
    <property type="entry name" value="AhpD-like"/>
</dbReference>
<sequence length="97" mass="9463">MAINEQGLVESEAGLSELGVLDPKTLALARLAALVAIGGAGPSFGEQATAAVSAGASADELVDVIVGVASIVGVPRVVAAAPRLALALGFDVEDPVD</sequence>
<dbReference type="InterPro" id="IPR003779">
    <property type="entry name" value="CMD-like"/>
</dbReference>
<dbReference type="Gene3D" id="1.20.1290.10">
    <property type="entry name" value="AhpD-like"/>
    <property type="match status" value="1"/>
</dbReference>
<dbReference type="AlphaFoldDB" id="A0A4Q8ALY7"/>
<keyword evidence="3" id="KW-1185">Reference proteome</keyword>
<dbReference type="EMBL" id="SHLC01000001">
    <property type="protein sequence ID" value="RZU65577.1"/>
    <property type="molecule type" value="Genomic_DNA"/>
</dbReference>
<name>A0A4Q8ALY7_9MICO</name>
<gene>
    <name evidence="2" type="ORF">EV379_1911</name>
</gene>
<reference evidence="2 3" key="1">
    <citation type="submission" date="2019-02" db="EMBL/GenBank/DDBJ databases">
        <title>Sequencing the genomes of 1000 actinobacteria strains.</title>
        <authorList>
            <person name="Klenk H.-P."/>
        </authorList>
    </citation>
    <scope>NUCLEOTIDE SEQUENCE [LARGE SCALE GENOMIC DNA]</scope>
    <source>
        <strain evidence="2 3">DSM 18319</strain>
    </source>
</reference>
<dbReference type="SUPFAM" id="SSF69118">
    <property type="entry name" value="AhpD-like"/>
    <property type="match status" value="1"/>
</dbReference>
<evidence type="ECO:0000313" key="3">
    <source>
        <dbReference type="Proteomes" id="UP000291483"/>
    </source>
</evidence>
<protein>
    <submittedName>
        <fullName evidence="2">Carboxymuconolactone decarboxylase family protein</fullName>
    </submittedName>
</protein>
<dbReference type="Pfam" id="PF02627">
    <property type="entry name" value="CMD"/>
    <property type="match status" value="1"/>
</dbReference>
<organism evidence="2 3">
    <name type="scientific">Microterricola gilva</name>
    <dbReference type="NCBI Taxonomy" id="393267"/>
    <lineage>
        <taxon>Bacteria</taxon>
        <taxon>Bacillati</taxon>
        <taxon>Actinomycetota</taxon>
        <taxon>Actinomycetes</taxon>
        <taxon>Micrococcales</taxon>
        <taxon>Microbacteriaceae</taxon>
        <taxon>Microterricola</taxon>
    </lineage>
</organism>
<feature type="domain" description="Carboxymuconolactone decarboxylase-like" evidence="1">
    <location>
        <begin position="18"/>
        <end position="81"/>
    </location>
</feature>
<dbReference type="Proteomes" id="UP000291483">
    <property type="component" value="Unassembled WGS sequence"/>
</dbReference>
<evidence type="ECO:0000259" key="1">
    <source>
        <dbReference type="Pfam" id="PF02627"/>
    </source>
</evidence>